<gene>
    <name evidence="1" type="ORF">HCUR_00850</name>
</gene>
<dbReference type="RefSeq" id="WP_104206864.1">
    <property type="nucleotide sequence ID" value="NZ_PHHC01000083.1"/>
</dbReference>
<name>A0A2S5R8Q7_9PROT</name>
<evidence type="ECO:0000313" key="2">
    <source>
        <dbReference type="Proteomes" id="UP000239425"/>
    </source>
</evidence>
<keyword evidence="2" id="KW-1185">Reference proteome</keyword>
<organism evidence="1 2">
    <name type="scientific">Holospora curviuscula</name>
    <dbReference type="NCBI Taxonomy" id="1082868"/>
    <lineage>
        <taxon>Bacteria</taxon>
        <taxon>Pseudomonadati</taxon>
        <taxon>Pseudomonadota</taxon>
        <taxon>Alphaproteobacteria</taxon>
        <taxon>Holosporales</taxon>
        <taxon>Holosporaceae</taxon>
        <taxon>Holospora</taxon>
    </lineage>
</organism>
<comment type="caution">
    <text evidence="1">The sequence shown here is derived from an EMBL/GenBank/DDBJ whole genome shotgun (WGS) entry which is preliminary data.</text>
</comment>
<dbReference type="EMBL" id="PHHC01000083">
    <property type="protein sequence ID" value="PPE03711.1"/>
    <property type="molecule type" value="Genomic_DNA"/>
</dbReference>
<protein>
    <submittedName>
        <fullName evidence="1">Uncharacterized protein</fullName>
    </submittedName>
</protein>
<dbReference type="Proteomes" id="UP000239425">
    <property type="component" value="Unassembled WGS sequence"/>
</dbReference>
<proteinExistence type="predicted"/>
<sequence>MKKIWSLYLIFIWTTAVQAFWPFSRVSSKTVDEEQEIKIKEKEAGKNYFQSSENNEEKMKHWIQDKTLRAYEVGNKVAESMLQGFKDSFSSVNNSDFYNAGRKSADLVVQGFKDAFTTTKRSDLYTTGKKAAERAVQDFKNINISKQNTVGKATLPVQHASSLTRINKHK</sequence>
<dbReference type="AlphaFoldDB" id="A0A2S5R8Q7"/>
<evidence type="ECO:0000313" key="1">
    <source>
        <dbReference type="EMBL" id="PPE03711.1"/>
    </source>
</evidence>
<accession>A0A2S5R8Q7</accession>
<reference evidence="1 2" key="1">
    <citation type="submission" date="2017-11" db="EMBL/GenBank/DDBJ databases">
        <title>Comparative genomic analysis of Holospora spp., intranuclear symbionts of paramecia.</title>
        <authorList>
            <person name="Garushyants S.K."/>
            <person name="Beliavskaya A."/>
            <person name="Malko D.B."/>
            <person name="Logacheva M.D."/>
            <person name="Rautian M.S."/>
            <person name="Gelfand M.S."/>
        </authorList>
    </citation>
    <scope>NUCLEOTIDE SEQUENCE [LARGE SCALE GENOMIC DNA]</scope>
    <source>
        <strain evidence="2">02AZ16</strain>
    </source>
</reference>